<evidence type="ECO:0000256" key="3">
    <source>
        <dbReference type="ARBA" id="ARBA00022737"/>
    </source>
</evidence>
<keyword evidence="3" id="KW-0677">Repeat</keyword>
<dbReference type="GO" id="GO:0005634">
    <property type="term" value="C:nucleus"/>
    <property type="evidence" value="ECO:0007669"/>
    <property type="project" value="UniProtKB-SubCell"/>
</dbReference>
<feature type="compositionally biased region" description="Basic and acidic residues" evidence="7">
    <location>
        <begin position="39"/>
        <end position="51"/>
    </location>
</feature>
<feature type="compositionally biased region" description="Low complexity" evidence="7">
    <location>
        <begin position="78"/>
        <end position="88"/>
    </location>
</feature>
<feature type="region of interest" description="Disordered" evidence="7">
    <location>
        <begin position="279"/>
        <end position="354"/>
    </location>
</feature>
<dbReference type="PANTHER" id="PTHR40626">
    <property type="entry name" value="MIP31509P"/>
    <property type="match status" value="1"/>
</dbReference>
<organism evidence="9 10">
    <name type="scientific">Rhodotorula mucilaginosa</name>
    <name type="common">Yeast</name>
    <name type="synonym">Rhodotorula rubra</name>
    <dbReference type="NCBI Taxonomy" id="5537"/>
    <lineage>
        <taxon>Eukaryota</taxon>
        <taxon>Fungi</taxon>
        <taxon>Dikarya</taxon>
        <taxon>Basidiomycota</taxon>
        <taxon>Pucciniomycotina</taxon>
        <taxon>Microbotryomycetes</taxon>
        <taxon>Sporidiobolales</taxon>
        <taxon>Sporidiobolaceae</taxon>
        <taxon>Rhodotorula</taxon>
    </lineage>
</organism>
<keyword evidence="6" id="KW-0539">Nucleus</keyword>
<dbReference type="AlphaFoldDB" id="A0A9P6W9X7"/>
<reference evidence="9 10" key="1">
    <citation type="submission" date="2020-11" db="EMBL/GenBank/DDBJ databases">
        <title>Kefir isolates.</title>
        <authorList>
            <person name="Marcisauskas S."/>
            <person name="Kim Y."/>
            <person name="Blasche S."/>
        </authorList>
    </citation>
    <scope>NUCLEOTIDE SEQUENCE [LARGE SCALE GENOMIC DNA]</scope>
    <source>
        <strain evidence="9 10">KR</strain>
    </source>
</reference>
<feature type="compositionally biased region" description="Pro residues" evidence="7">
    <location>
        <begin position="185"/>
        <end position="194"/>
    </location>
</feature>
<protein>
    <recommendedName>
        <fullName evidence="8">Xylanolytic transcriptional activator regulatory domain-containing protein</fullName>
    </recommendedName>
</protein>
<keyword evidence="4" id="KW-0863">Zinc-finger</keyword>
<dbReference type="Pfam" id="PF04082">
    <property type="entry name" value="Fungal_trans"/>
    <property type="match status" value="1"/>
</dbReference>
<accession>A0A9P6W9X7</accession>
<feature type="region of interest" description="Disordered" evidence="7">
    <location>
        <begin position="1"/>
        <end position="218"/>
    </location>
</feature>
<gene>
    <name evidence="9" type="ORF">C6P46_003571</name>
</gene>
<dbReference type="GO" id="GO:0000981">
    <property type="term" value="F:DNA-binding transcription factor activity, RNA polymerase II-specific"/>
    <property type="evidence" value="ECO:0007669"/>
    <property type="project" value="InterPro"/>
</dbReference>
<dbReference type="PANTHER" id="PTHR40626:SF11">
    <property type="entry name" value="ZINC FINGER PROTEIN YPR022C"/>
    <property type="match status" value="1"/>
</dbReference>
<keyword evidence="10" id="KW-1185">Reference proteome</keyword>
<feature type="compositionally biased region" description="Pro residues" evidence="7">
    <location>
        <begin position="282"/>
        <end position="291"/>
    </location>
</feature>
<proteinExistence type="predicted"/>
<evidence type="ECO:0000256" key="4">
    <source>
        <dbReference type="ARBA" id="ARBA00022771"/>
    </source>
</evidence>
<sequence length="866" mass="94145">MPAAPPLADARLSSVAQSSGVPPDLLRRHYTTCAQAKASRGDTTDVRKSESPNDPVASTSTIPIEARLSHPGQSLARSGSSSNSPYDSDLALPVPPASFVQPTYSIQGPSPPGSQPSPLYAISPYSIPTNTSTSTLATSNGSPDDYRTQKDLFPPEPTPSSHLPISSGLPAPHLPPPAGFANTQLPPPPAPPPHLLQYPPIGRNSAILSDPGRSQATSSVRTVQVAAPAPIAASSNPAFKYGGGFSFAQDTLAPGLSRTGSFTKDEVLASEVLRDLMRSPLGLPPTAPHPSPMSESPWHGAKAAARAQQQQQQDQDEQTRQDGRPSSSDQLVRGGNEAATLVDGQDWGMTTTTGYSMPGTPAAAVQVSNKLETSPAAQALASYFNQGGVGGITALDLGFPTEPSLFPDFLFQPQIVHEEDKRYWLPAQKFCLGYLYPWHVPPVQVLSSYARKATEKLLPAMPIMHAASVNLNEMPAHTAFALTVAGGAYEREGQSFSNEMLVEKRVFLVRGFQDAGKSWDERFSSMQSLLLYQLLGLFHRDEQQRLLSHSFHSALIFMLRSLDLPAKVKSTPLEPPRAGMEGEELQRAWKEWIKVETWRRVNFIVFLADLEYATATNSAQLLSLSDMDLDLPSVDRAWNSQSAEEWLEHLLSPFAPPPLPFLATLRALMSRTEPARDPFSDQAVLLAELSRISSFPLLILSRTLSFLEQKTEEAIDQMDPFKTFLNGTGIVDERDAENRDILARIRAGRQHLRRLPGGLARGGGERWFEEVIPSAAGYSCSKPCSPTPNPEVAPEILAQSHQSGTKAAPTVDDDIFAEFEPQPYRPFYGAGGASQNETYEEAQARMGHLTERKLDSVRAQWPQFLQ</sequence>
<keyword evidence="2" id="KW-0479">Metal-binding</keyword>
<evidence type="ECO:0000256" key="6">
    <source>
        <dbReference type="ARBA" id="ARBA00023242"/>
    </source>
</evidence>
<comment type="subcellular location">
    <subcellularLocation>
        <location evidence="1">Nucleus</location>
    </subcellularLocation>
</comment>
<comment type="caution">
    <text evidence="9">The sequence shown here is derived from an EMBL/GenBank/DDBJ whole genome shotgun (WGS) entry which is preliminary data.</text>
</comment>
<dbReference type="Proteomes" id="UP000777482">
    <property type="component" value="Unassembled WGS sequence"/>
</dbReference>
<evidence type="ECO:0000313" key="9">
    <source>
        <dbReference type="EMBL" id="KAG0666861.1"/>
    </source>
</evidence>
<feature type="compositionally biased region" description="Low complexity" evidence="7">
    <location>
        <begin position="129"/>
        <end position="142"/>
    </location>
</feature>
<evidence type="ECO:0000256" key="5">
    <source>
        <dbReference type="ARBA" id="ARBA00022833"/>
    </source>
</evidence>
<evidence type="ECO:0000256" key="2">
    <source>
        <dbReference type="ARBA" id="ARBA00022723"/>
    </source>
</evidence>
<dbReference type="OrthoDB" id="8922241at2759"/>
<feature type="domain" description="Xylanolytic transcriptional activator regulatory" evidence="8">
    <location>
        <begin position="520"/>
        <end position="699"/>
    </location>
</feature>
<name>A0A9P6W9X7_RHOMI</name>
<dbReference type="EMBL" id="PUHQ01000003">
    <property type="protein sequence ID" value="KAG0666861.1"/>
    <property type="molecule type" value="Genomic_DNA"/>
</dbReference>
<keyword evidence="5" id="KW-0862">Zinc</keyword>
<dbReference type="GO" id="GO:0008270">
    <property type="term" value="F:zinc ion binding"/>
    <property type="evidence" value="ECO:0007669"/>
    <property type="project" value="UniProtKB-KW"/>
</dbReference>
<dbReference type="GO" id="GO:0006351">
    <property type="term" value="P:DNA-templated transcription"/>
    <property type="evidence" value="ECO:0007669"/>
    <property type="project" value="InterPro"/>
</dbReference>
<dbReference type="GO" id="GO:0000978">
    <property type="term" value="F:RNA polymerase II cis-regulatory region sequence-specific DNA binding"/>
    <property type="evidence" value="ECO:0007669"/>
    <property type="project" value="InterPro"/>
</dbReference>
<evidence type="ECO:0000256" key="7">
    <source>
        <dbReference type="SAM" id="MobiDB-lite"/>
    </source>
</evidence>
<evidence type="ECO:0000313" key="10">
    <source>
        <dbReference type="Proteomes" id="UP000777482"/>
    </source>
</evidence>
<evidence type="ECO:0000256" key="1">
    <source>
        <dbReference type="ARBA" id="ARBA00004123"/>
    </source>
</evidence>
<feature type="compositionally biased region" description="Low complexity" evidence="7">
    <location>
        <begin position="301"/>
        <end position="313"/>
    </location>
</feature>
<evidence type="ECO:0000259" key="8">
    <source>
        <dbReference type="Pfam" id="PF04082"/>
    </source>
</evidence>
<dbReference type="InterPro" id="IPR051059">
    <property type="entry name" value="VerF-like"/>
</dbReference>
<dbReference type="GO" id="GO:0000785">
    <property type="term" value="C:chromatin"/>
    <property type="evidence" value="ECO:0007669"/>
    <property type="project" value="TreeGrafter"/>
</dbReference>
<dbReference type="InterPro" id="IPR007219">
    <property type="entry name" value="XnlR_reg_dom"/>
</dbReference>